<dbReference type="SUPFAM" id="SSF55424">
    <property type="entry name" value="FAD/NAD-linked reductases, dimerisation (C-terminal) domain"/>
    <property type="match status" value="1"/>
</dbReference>
<dbReference type="PROSITE" id="PS51296">
    <property type="entry name" value="RIESKE"/>
    <property type="match status" value="1"/>
</dbReference>
<organism evidence="10 11">
    <name type="scientific">Sphingomonas yabuuchiae</name>
    <dbReference type="NCBI Taxonomy" id="172044"/>
    <lineage>
        <taxon>Bacteria</taxon>
        <taxon>Pseudomonadati</taxon>
        <taxon>Pseudomonadota</taxon>
        <taxon>Alphaproteobacteria</taxon>
        <taxon>Sphingomonadales</taxon>
        <taxon>Sphingomonadaceae</taxon>
        <taxon>Sphingomonas</taxon>
    </lineage>
</organism>
<dbReference type="GO" id="GO:0046872">
    <property type="term" value="F:metal ion binding"/>
    <property type="evidence" value="ECO:0007669"/>
    <property type="project" value="UniProtKB-KW"/>
</dbReference>
<proteinExistence type="predicted"/>
<dbReference type="OrthoDB" id="7809559at2"/>
<evidence type="ECO:0000256" key="3">
    <source>
        <dbReference type="ARBA" id="ARBA00022714"/>
    </source>
</evidence>
<dbReference type="SUPFAM" id="SSF51905">
    <property type="entry name" value="FAD/NAD(P)-binding domain"/>
    <property type="match status" value="2"/>
</dbReference>
<dbReference type="SUPFAM" id="SSF50022">
    <property type="entry name" value="ISP domain"/>
    <property type="match status" value="1"/>
</dbReference>
<dbReference type="InterPro" id="IPR023753">
    <property type="entry name" value="FAD/NAD-binding_dom"/>
</dbReference>
<dbReference type="InterPro" id="IPR017941">
    <property type="entry name" value="Rieske_2Fe-2S"/>
</dbReference>
<evidence type="ECO:0000256" key="6">
    <source>
        <dbReference type="ARBA" id="ARBA00023002"/>
    </source>
</evidence>
<dbReference type="GO" id="GO:0016651">
    <property type="term" value="F:oxidoreductase activity, acting on NAD(P)H"/>
    <property type="evidence" value="ECO:0007669"/>
    <property type="project" value="TreeGrafter"/>
</dbReference>
<dbReference type="InterPro" id="IPR050446">
    <property type="entry name" value="FAD-oxidoreductase/Apoptosis"/>
</dbReference>
<evidence type="ECO:0000259" key="9">
    <source>
        <dbReference type="PROSITE" id="PS51296"/>
    </source>
</evidence>
<dbReference type="Gene3D" id="3.50.50.60">
    <property type="entry name" value="FAD/NAD(P)-binding domain"/>
    <property type="match status" value="2"/>
</dbReference>
<evidence type="ECO:0000256" key="4">
    <source>
        <dbReference type="ARBA" id="ARBA00022723"/>
    </source>
</evidence>
<protein>
    <submittedName>
        <fullName evidence="10">(2Fe-2S)-binding protein</fullName>
    </submittedName>
</protein>
<gene>
    <name evidence="10" type="ORF">NS355_10695</name>
</gene>
<reference evidence="10 11" key="1">
    <citation type="journal article" date="2016" name="Front. Microbiol.">
        <title>Genomic Resource of Rice Seed Associated Bacteria.</title>
        <authorList>
            <person name="Midha S."/>
            <person name="Bansal K."/>
            <person name="Sharma S."/>
            <person name="Kumar N."/>
            <person name="Patil P.P."/>
            <person name="Chaudhry V."/>
            <person name="Patil P.B."/>
        </authorList>
    </citation>
    <scope>NUCLEOTIDE SEQUENCE [LARGE SCALE GENOMIC DNA]</scope>
    <source>
        <strain evidence="10 11">NS355</strain>
    </source>
</reference>
<keyword evidence="7" id="KW-0408">Iron</keyword>
<dbReference type="InterPro" id="IPR036922">
    <property type="entry name" value="Rieske_2Fe-2S_sf"/>
</dbReference>
<comment type="cofactor">
    <cofactor evidence="1">
        <name>FAD</name>
        <dbReference type="ChEBI" id="CHEBI:57692"/>
    </cofactor>
</comment>
<dbReference type="InterPro" id="IPR016156">
    <property type="entry name" value="FAD/NAD-linked_Rdtase_dimer_sf"/>
</dbReference>
<keyword evidence="4" id="KW-0479">Metal-binding</keyword>
<evidence type="ECO:0000256" key="2">
    <source>
        <dbReference type="ARBA" id="ARBA00022630"/>
    </source>
</evidence>
<dbReference type="Pfam" id="PF00355">
    <property type="entry name" value="Rieske"/>
    <property type="match status" value="1"/>
</dbReference>
<keyword evidence="8" id="KW-0411">Iron-sulfur</keyword>
<dbReference type="PANTHER" id="PTHR43557">
    <property type="entry name" value="APOPTOSIS-INDUCING FACTOR 1"/>
    <property type="match status" value="1"/>
</dbReference>
<dbReference type="Proteomes" id="UP000073923">
    <property type="component" value="Unassembled WGS sequence"/>
</dbReference>
<dbReference type="RefSeq" id="WP_058745700.1">
    <property type="nucleotide sequence ID" value="NZ_LDTF01000051.1"/>
</dbReference>
<dbReference type="Gene3D" id="2.102.10.10">
    <property type="entry name" value="Rieske [2Fe-2S] iron-sulphur domain"/>
    <property type="match status" value="1"/>
</dbReference>
<dbReference type="PRINTS" id="PR00469">
    <property type="entry name" value="PNDRDTASEII"/>
</dbReference>
<dbReference type="AlphaFoldDB" id="A0A147IRD0"/>
<dbReference type="PRINTS" id="PR00368">
    <property type="entry name" value="FADPNR"/>
</dbReference>
<dbReference type="GO" id="GO:0005737">
    <property type="term" value="C:cytoplasm"/>
    <property type="evidence" value="ECO:0007669"/>
    <property type="project" value="TreeGrafter"/>
</dbReference>
<evidence type="ECO:0000313" key="11">
    <source>
        <dbReference type="Proteomes" id="UP000073923"/>
    </source>
</evidence>
<keyword evidence="6" id="KW-0560">Oxidoreductase</keyword>
<keyword evidence="5" id="KW-0274">FAD</keyword>
<dbReference type="GO" id="GO:0051537">
    <property type="term" value="F:2 iron, 2 sulfur cluster binding"/>
    <property type="evidence" value="ECO:0007669"/>
    <property type="project" value="UniProtKB-KW"/>
</dbReference>
<dbReference type="EMBL" id="LDTF01000051">
    <property type="protein sequence ID" value="KTT97932.1"/>
    <property type="molecule type" value="Genomic_DNA"/>
</dbReference>
<dbReference type="PANTHER" id="PTHR43557:SF2">
    <property type="entry name" value="RIESKE DOMAIN-CONTAINING PROTEIN-RELATED"/>
    <property type="match status" value="1"/>
</dbReference>
<evidence type="ECO:0000256" key="8">
    <source>
        <dbReference type="ARBA" id="ARBA00023014"/>
    </source>
</evidence>
<evidence type="ECO:0000256" key="1">
    <source>
        <dbReference type="ARBA" id="ARBA00001974"/>
    </source>
</evidence>
<sequence>MADRDLAKGIASGEVQEGHIVAGVLDGQDVVLVRHKGRVCALSGQCTHLKAPLADGIVADGTLRCPWHHARFDIETGEAVGAPAFAPLERFEVVENDGQLRITGSAEPGPAPEAADTAGLGRIVIIGAGAAGHACAEMLARHGAGEAVTVINEEGDAPYDRTFCSKQYLAGKADRKEAALPALDGVAVRSGIAASRINREAKIIVLKDGDVIPYDRLVLATGAAAVAPDFYGSDRKDVFGLRILADADRLIAAAGQAKRALVVGSSYIGLEVAASLIARGLAVAVISDDALPLEKTAGPEVGAMIRNLHEFKGVTFHLNRRIARWDGHVAMLDDGSEVMGDMVVAGIGVRPRVNLAEAAGLDLADKADGGGVKVDAQLRTSDPAIHAIGDIANAPDPRLGHPIRVEHWVVAQRMGQWLARYFMGQASGDYREVPFFWSGHYDLSLRYVGHVASSEDRTIDGDVPAKDFAVSFAEDGREQAILTAGRDELALQKELEWEKDGGSQAGDKMPLG</sequence>
<evidence type="ECO:0000313" key="10">
    <source>
        <dbReference type="EMBL" id="KTT97932.1"/>
    </source>
</evidence>
<evidence type="ECO:0000256" key="5">
    <source>
        <dbReference type="ARBA" id="ARBA00022827"/>
    </source>
</evidence>
<accession>A0A147IRD0</accession>
<name>A0A147IRD0_9SPHN</name>
<comment type="caution">
    <text evidence="10">The sequence shown here is derived from an EMBL/GenBank/DDBJ whole genome shotgun (WGS) entry which is preliminary data.</text>
</comment>
<feature type="domain" description="Rieske" evidence="9">
    <location>
        <begin position="7"/>
        <end position="102"/>
    </location>
</feature>
<keyword evidence="2" id="KW-0285">Flavoprotein</keyword>
<evidence type="ECO:0000256" key="7">
    <source>
        <dbReference type="ARBA" id="ARBA00023004"/>
    </source>
</evidence>
<dbReference type="Pfam" id="PF07992">
    <property type="entry name" value="Pyr_redox_2"/>
    <property type="match status" value="1"/>
</dbReference>
<dbReference type="InterPro" id="IPR036188">
    <property type="entry name" value="FAD/NAD-bd_sf"/>
</dbReference>
<dbReference type="Gene3D" id="3.30.390.30">
    <property type="match status" value="1"/>
</dbReference>
<dbReference type="PATRIC" id="fig|172044.3.peg.2112"/>
<keyword evidence="3" id="KW-0001">2Fe-2S</keyword>